<name>A0A9D7SS29_9BACT</name>
<comment type="caution">
    <text evidence="2">The sequence shown here is derived from an EMBL/GenBank/DDBJ whole genome shotgun (WGS) entry which is preliminary data.</text>
</comment>
<sequence length="130" mass="14128">MNTKLLMTLCAITLGAAGISLTFIPDTILSQLNIEANKSALLLTQILGALYFAFGMLNWMTKTSLIGGIYNRPIAVANFTHFLIAGLALLKVIISNPNSSYIIWTAAAIYFVFGLCFGVLLFRHPISEAK</sequence>
<dbReference type="AlphaFoldDB" id="A0A9D7SS29"/>
<accession>A0A9D7SS29</accession>
<keyword evidence="1" id="KW-1133">Transmembrane helix</keyword>
<dbReference type="EMBL" id="JADKGY010000001">
    <property type="protein sequence ID" value="MBK9980961.1"/>
    <property type="molecule type" value="Genomic_DNA"/>
</dbReference>
<feature type="transmembrane region" description="Helical" evidence="1">
    <location>
        <begin position="73"/>
        <end position="95"/>
    </location>
</feature>
<feature type="transmembrane region" description="Helical" evidence="1">
    <location>
        <begin position="101"/>
        <end position="122"/>
    </location>
</feature>
<evidence type="ECO:0000256" key="1">
    <source>
        <dbReference type="SAM" id="Phobius"/>
    </source>
</evidence>
<evidence type="ECO:0000313" key="2">
    <source>
        <dbReference type="EMBL" id="MBK9980961.1"/>
    </source>
</evidence>
<gene>
    <name evidence="2" type="ORF">IPP15_00820</name>
</gene>
<keyword evidence="1" id="KW-0812">Transmembrane</keyword>
<evidence type="ECO:0000313" key="3">
    <source>
        <dbReference type="Proteomes" id="UP000808337"/>
    </source>
</evidence>
<protein>
    <submittedName>
        <fullName evidence="2">Uncharacterized protein</fullName>
    </submittedName>
</protein>
<keyword evidence="1" id="KW-0472">Membrane</keyword>
<feature type="transmembrane region" description="Helical" evidence="1">
    <location>
        <begin position="42"/>
        <end position="61"/>
    </location>
</feature>
<proteinExistence type="predicted"/>
<organism evidence="2 3">
    <name type="scientific">Candidatus Opimibacter skivensis</name>
    <dbReference type="NCBI Taxonomy" id="2982028"/>
    <lineage>
        <taxon>Bacteria</taxon>
        <taxon>Pseudomonadati</taxon>
        <taxon>Bacteroidota</taxon>
        <taxon>Saprospiria</taxon>
        <taxon>Saprospirales</taxon>
        <taxon>Saprospiraceae</taxon>
        <taxon>Candidatus Opimibacter</taxon>
    </lineage>
</organism>
<reference evidence="2 3" key="1">
    <citation type="submission" date="2020-10" db="EMBL/GenBank/DDBJ databases">
        <title>Connecting structure to function with the recovery of over 1000 high-quality activated sludge metagenome-assembled genomes encoding full-length rRNA genes using long-read sequencing.</title>
        <authorList>
            <person name="Singleton C.M."/>
            <person name="Petriglieri F."/>
            <person name="Kristensen J.M."/>
            <person name="Kirkegaard R.H."/>
            <person name="Michaelsen T.Y."/>
            <person name="Andersen M.H."/>
            <person name="Karst S.M."/>
            <person name="Dueholm M.S."/>
            <person name="Nielsen P.H."/>
            <person name="Albertsen M."/>
        </authorList>
    </citation>
    <scope>NUCLEOTIDE SEQUENCE [LARGE SCALE GENOMIC DNA]</scope>
    <source>
        <strain evidence="2">Ribe_18-Q3-R11-54_MAXAC.273</strain>
    </source>
</reference>
<dbReference type="Proteomes" id="UP000808337">
    <property type="component" value="Unassembled WGS sequence"/>
</dbReference>